<sequence length="153" mass="17839">MTKYLWMHIALAGVNMILSAISATIEIVLLVLLDNFKHEDSNPVQFSKLYNNFFILCLILDIGAAIVSALSLYPWILVAYLPLILIKGMKLVAQTWRTNPTVIRMRNIREKKEKATVYRIAFYCIMFVVWIVVFIFSVMARYKLAEKDLRRYN</sequence>
<evidence type="ECO:0000313" key="3">
    <source>
        <dbReference type="Proteomes" id="UP001281761"/>
    </source>
</evidence>
<keyword evidence="1" id="KW-0812">Transmembrane</keyword>
<feature type="transmembrane region" description="Helical" evidence="1">
    <location>
        <begin position="117"/>
        <end position="140"/>
    </location>
</feature>
<feature type="transmembrane region" description="Helical" evidence="1">
    <location>
        <begin position="6"/>
        <end position="33"/>
    </location>
</feature>
<keyword evidence="1" id="KW-0472">Membrane</keyword>
<evidence type="ECO:0000313" key="2">
    <source>
        <dbReference type="EMBL" id="KAK2947788.1"/>
    </source>
</evidence>
<feature type="transmembrane region" description="Helical" evidence="1">
    <location>
        <begin position="53"/>
        <end position="73"/>
    </location>
</feature>
<dbReference type="InterPro" id="IPR003377">
    <property type="entry name" value="Cornichon"/>
</dbReference>
<evidence type="ECO:0008006" key="4">
    <source>
        <dbReference type="Google" id="ProtNLM"/>
    </source>
</evidence>
<reference evidence="2 3" key="1">
    <citation type="journal article" date="2022" name="bioRxiv">
        <title>Genomics of Preaxostyla Flagellates Illuminates Evolutionary Transitions and the Path Towards Mitochondrial Loss.</title>
        <authorList>
            <person name="Novak L.V.F."/>
            <person name="Treitli S.C."/>
            <person name="Pyrih J."/>
            <person name="Halakuc P."/>
            <person name="Pipaliya S.V."/>
            <person name="Vacek V."/>
            <person name="Brzon O."/>
            <person name="Soukal P."/>
            <person name="Eme L."/>
            <person name="Dacks J.B."/>
            <person name="Karnkowska A."/>
            <person name="Elias M."/>
            <person name="Hampl V."/>
        </authorList>
    </citation>
    <scope>NUCLEOTIDE SEQUENCE [LARGE SCALE GENOMIC DNA]</scope>
    <source>
        <strain evidence="2">NAU3</strain>
        <tissue evidence="2">Gut</tissue>
    </source>
</reference>
<accession>A0ABQ9X7Q7</accession>
<protein>
    <recommendedName>
        <fullName evidence="4">Cornichon</fullName>
    </recommendedName>
</protein>
<comment type="caution">
    <text evidence="2">The sequence shown here is derived from an EMBL/GenBank/DDBJ whole genome shotgun (WGS) entry which is preliminary data.</text>
</comment>
<dbReference type="EMBL" id="JARBJD010000191">
    <property type="protein sequence ID" value="KAK2947788.1"/>
    <property type="molecule type" value="Genomic_DNA"/>
</dbReference>
<keyword evidence="1" id="KW-1133">Transmembrane helix</keyword>
<proteinExistence type="predicted"/>
<keyword evidence="3" id="KW-1185">Reference proteome</keyword>
<gene>
    <name evidence="2" type="ORF">BLNAU_17307</name>
</gene>
<dbReference type="Pfam" id="PF03311">
    <property type="entry name" value="Cornichon"/>
    <property type="match status" value="1"/>
</dbReference>
<name>A0ABQ9X7Q7_9EUKA</name>
<evidence type="ECO:0000256" key="1">
    <source>
        <dbReference type="SAM" id="Phobius"/>
    </source>
</evidence>
<dbReference type="Proteomes" id="UP001281761">
    <property type="component" value="Unassembled WGS sequence"/>
</dbReference>
<feature type="transmembrane region" description="Helical" evidence="1">
    <location>
        <begin position="79"/>
        <end position="96"/>
    </location>
</feature>
<organism evidence="2 3">
    <name type="scientific">Blattamonas nauphoetae</name>
    <dbReference type="NCBI Taxonomy" id="2049346"/>
    <lineage>
        <taxon>Eukaryota</taxon>
        <taxon>Metamonada</taxon>
        <taxon>Preaxostyla</taxon>
        <taxon>Oxymonadida</taxon>
        <taxon>Blattamonas</taxon>
    </lineage>
</organism>